<reference evidence="2" key="1">
    <citation type="submission" date="2018-05" db="EMBL/GenBank/DDBJ databases">
        <authorList>
            <person name="Lanie J.A."/>
            <person name="Ng W.-L."/>
            <person name="Kazmierczak K.M."/>
            <person name="Andrzejewski T.M."/>
            <person name="Davidsen T.M."/>
            <person name="Wayne K.J."/>
            <person name="Tettelin H."/>
            <person name="Glass J.I."/>
            <person name="Rusch D."/>
            <person name="Podicherti R."/>
            <person name="Tsui H.-C.T."/>
            <person name="Winkler M.E."/>
        </authorList>
    </citation>
    <scope>NUCLEOTIDE SEQUENCE</scope>
</reference>
<evidence type="ECO:0000313" key="2">
    <source>
        <dbReference type="EMBL" id="SVD43897.1"/>
    </source>
</evidence>
<name>A0A382VBS4_9ZZZZ</name>
<sequence>GGVQVFARLDGTDLTKPLRPGAFVTITVPDRTYRAVARMPESALYNGDTVYVIKDERLVKRDVELVARIDNDVLLRGGLKMGDWVVITKFAEIGPGQKVEVR</sequence>
<feature type="non-terminal residue" evidence="2">
    <location>
        <position position="1"/>
    </location>
</feature>
<evidence type="ECO:0000259" key="1">
    <source>
        <dbReference type="Pfam" id="PF25967"/>
    </source>
</evidence>
<dbReference type="PANTHER" id="PTHR30469:SF12">
    <property type="entry name" value="MULTIDRUG RESISTANCE PROTEIN MDTA"/>
    <property type="match status" value="1"/>
</dbReference>
<feature type="domain" description="Multidrug resistance protein MdtA-like C-terminal permuted SH3" evidence="1">
    <location>
        <begin position="47"/>
        <end position="88"/>
    </location>
</feature>
<protein>
    <recommendedName>
        <fullName evidence="1">Multidrug resistance protein MdtA-like C-terminal permuted SH3 domain-containing protein</fullName>
    </recommendedName>
</protein>
<gene>
    <name evidence="2" type="ORF">METZ01_LOCUS396751</name>
</gene>
<dbReference type="GO" id="GO:0015562">
    <property type="term" value="F:efflux transmembrane transporter activity"/>
    <property type="evidence" value="ECO:0007669"/>
    <property type="project" value="TreeGrafter"/>
</dbReference>
<organism evidence="2">
    <name type="scientific">marine metagenome</name>
    <dbReference type="NCBI Taxonomy" id="408172"/>
    <lineage>
        <taxon>unclassified sequences</taxon>
        <taxon>metagenomes</taxon>
        <taxon>ecological metagenomes</taxon>
    </lineage>
</organism>
<proteinExistence type="predicted"/>
<dbReference type="GO" id="GO:1990281">
    <property type="term" value="C:efflux pump complex"/>
    <property type="evidence" value="ECO:0007669"/>
    <property type="project" value="TreeGrafter"/>
</dbReference>
<accession>A0A382VBS4</accession>
<dbReference type="InterPro" id="IPR058627">
    <property type="entry name" value="MdtA-like_C"/>
</dbReference>
<dbReference type="AlphaFoldDB" id="A0A382VBS4"/>
<dbReference type="EMBL" id="UINC01150708">
    <property type="protein sequence ID" value="SVD43897.1"/>
    <property type="molecule type" value="Genomic_DNA"/>
</dbReference>
<dbReference type="PANTHER" id="PTHR30469">
    <property type="entry name" value="MULTIDRUG RESISTANCE PROTEIN MDTA"/>
    <property type="match status" value="1"/>
</dbReference>
<dbReference type="Gene3D" id="2.40.420.20">
    <property type="match status" value="1"/>
</dbReference>
<dbReference type="Pfam" id="PF25967">
    <property type="entry name" value="RND-MFP_C"/>
    <property type="match status" value="1"/>
</dbReference>